<reference evidence="2" key="1">
    <citation type="submission" date="2025-08" db="UniProtKB">
        <authorList>
            <consortium name="Ensembl"/>
        </authorList>
    </citation>
    <scope>IDENTIFICATION</scope>
</reference>
<dbReference type="InterPro" id="IPR042532">
    <property type="entry name" value="EXOC3/Sec6_C"/>
</dbReference>
<evidence type="ECO:0000256" key="1">
    <source>
        <dbReference type="ARBA" id="ARBA00009447"/>
    </source>
</evidence>
<organism evidence="2 3">
    <name type="scientific">Astyanax mexicanus</name>
    <name type="common">Blind cave fish</name>
    <name type="synonym">Astyanax fasciatus mexicanus</name>
    <dbReference type="NCBI Taxonomy" id="7994"/>
    <lineage>
        <taxon>Eukaryota</taxon>
        <taxon>Metazoa</taxon>
        <taxon>Chordata</taxon>
        <taxon>Craniata</taxon>
        <taxon>Vertebrata</taxon>
        <taxon>Euteleostomi</taxon>
        <taxon>Actinopterygii</taxon>
        <taxon>Neopterygii</taxon>
        <taxon>Teleostei</taxon>
        <taxon>Ostariophysi</taxon>
        <taxon>Characiformes</taxon>
        <taxon>Characoidei</taxon>
        <taxon>Acestrorhamphidae</taxon>
        <taxon>Acestrorhamphinae</taxon>
        <taxon>Astyanax</taxon>
    </lineage>
</organism>
<dbReference type="Pfam" id="PF06046">
    <property type="entry name" value="Sec6"/>
    <property type="match status" value="1"/>
</dbReference>
<dbReference type="GO" id="GO:0006887">
    <property type="term" value="P:exocytosis"/>
    <property type="evidence" value="ECO:0007669"/>
    <property type="project" value="InterPro"/>
</dbReference>
<dbReference type="Ensembl" id="ENSAMXT00005047974.1">
    <property type="protein sequence ID" value="ENSAMXP00005044153.1"/>
    <property type="gene ID" value="ENSAMXG00005020501.1"/>
</dbReference>
<accession>A0A8B9KXM9</accession>
<protein>
    <submittedName>
        <fullName evidence="2">Tumor necrosis factor, alpha-induced protein 2b</fullName>
    </submittedName>
</protein>
<comment type="similarity">
    <text evidence="1">Belongs to the SEC6 family.</text>
</comment>
<dbReference type="InterPro" id="IPR010326">
    <property type="entry name" value="EXOC3/Sec6"/>
</dbReference>
<dbReference type="PANTHER" id="PTHR21292:SF4">
    <property type="entry name" value="TUMOR NECROSIS FACTOR ALPHA-INDUCED PROTEIN 2"/>
    <property type="match status" value="1"/>
</dbReference>
<evidence type="ECO:0000313" key="3">
    <source>
        <dbReference type="Proteomes" id="UP000694621"/>
    </source>
</evidence>
<dbReference type="AlphaFoldDB" id="A0A8B9KXM9"/>
<name>A0A8B9KXM9_ASTMX</name>
<dbReference type="PANTHER" id="PTHR21292">
    <property type="entry name" value="EXOCYST COMPLEX COMPONENT SEC6-RELATED"/>
    <property type="match status" value="1"/>
</dbReference>
<dbReference type="GO" id="GO:0000149">
    <property type="term" value="F:SNARE binding"/>
    <property type="evidence" value="ECO:0007669"/>
    <property type="project" value="TreeGrafter"/>
</dbReference>
<dbReference type="GO" id="GO:0051601">
    <property type="term" value="P:exocyst localization"/>
    <property type="evidence" value="ECO:0007669"/>
    <property type="project" value="TreeGrafter"/>
</dbReference>
<evidence type="ECO:0000313" key="2">
    <source>
        <dbReference type="Ensembl" id="ENSAMXP00005044153.1"/>
    </source>
</evidence>
<dbReference type="GO" id="GO:0000145">
    <property type="term" value="C:exocyst"/>
    <property type="evidence" value="ECO:0007669"/>
    <property type="project" value="InterPro"/>
</dbReference>
<sequence length="687" mass="79982">MTFYKLLTYPTCTVIPMSFTREALGSSMASWNPFRRLFACYDDVDGEEKEKEGKMTAGSLADRAVSSSKPKFLKLPKFFKKNNVQNNDIKCKEIPLTFKQNLNEKRFLVAAKQLINREERLFSVKQDGVGSNKSRVEEEEDDEERLRKDSEDLFKAVWYTVENTFEVQTEKEKEALKQAVLVIQQEDEQDRRWQGVGEKQRPLWRPRCCRKTHGSLLQNMVERRMDEAMPDSSVGIQSSIQKEIIGKGKRLKEDLLHVAKHVRCCYPEDNVCQLYATLYHQAFSTKLREIADFGLSDEDCEHVLQWVNIHYPSILENNEFTGFITYKELERLLPENTLTSLEEQVLIKKENEVQKWCQNILREEKKDPELRDGCYISNLAIDTIGCIHGALKSTQEILGSCSKPERITHKIKDFLINYQTFLENIIEENQANTDAVLKANLLCIRQFREHITKHQELFPAPIRTECMHLLITIREKIHSYFTKPIHSSLKVKYTKLGTREWLKNSENVCTELLDGLNEHILNFTKLDKTCLKELLSQLHKEVLAEYVRKTMKKKIKLTDEKKQEQAAKALRDNSQKIQALFSEAGSNLDDLREILPKLAEVLTLKDPQFIALEIVKLSRDYPDFSEAHACAWLYLKANLSTSDQKNIKKTFSEFREPDLLDGQDRDQDQEQDPLYSSRNFFSKVLLN</sequence>
<dbReference type="Proteomes" id="UP000694621">
    <property type="component" value="Unplaced"/>
</dbReference>
<dbReference type="Gene3D" id="1.10.357.70">
    <property type="entry name" value="Exocyst complex component Sec6, C-terminal domain"/>
    <property type="match status" value="1"/>
</dbReference>
<proteinExistence type="inferred from homology"/>